<feature type="signal peptide" evidence="2">
    <location>
        <begin position="1"/>
        <end position="17"/>
    </location>
</feature>
<dbReference type="Proteomes" id="UP001596116">
    <property type="component" value="Unassembled WGS sequence"/>
</dbReference>
<dbReference type="EMBL" id="JBHPON010000002">
    <property type="protein sequence ID" value="MFC6036922.1"/>
    <property type="molecule type" value="Genomic_DNA"/>
</dbReference>
<gene>
    <name evidence="3" type="ORF">ACFMB1_15295</name>
</gene>
<reference evidence="3 4" key="1">
    <citation type="submission" date="2024-09" db="EMBL/GenBank/DDBJ databases">
        <authorList>
            <person name="Zhang Z.-H."/>
        </authorList>
    </citation>
    <scope>NUCLEOTIDE SEQUENCE [LARGE SCALE GENOMIC DNA]</scope>
    <source>
        <strain evidence="3 4">HHTR114</strain>
    </source>
</reference>
<sequence>MPYALAFGLAAALVAIAWLCEPTEPSAREENSASESDDAGKRYTVGSNADGGFTFSIERNASEEERTETGAENADESGDSTSSTTEADLLAQETMAHWTRWIGIFTALGLAALTMTLWATQQANAAAWAAVEVTREIGEAQARSYVTLNPLSLTIFDLRPGLTSFSLRFEIVASGQTPIYEVRVKPTLMIPVNGGDPQQPENPRIKDAWRSFQNMRPNEKIEAVSAVACDYVVVKALKDAFPNTGFGFPTFGYDLLVHWVDAFNYELRQRFVVYVNSQSFENHSALQCSIAVVSPIERVKRKQFPVVEWEAEQAEIAEHRKKNKGSA</sequence>
<name>A0ABW1L382_9PROT</name>
<keyword evidence="2" id="KW-0732">Signal</keyword>
<feature type="region of interest" description="Disordered" evidence="1">
    <location>
        <begin position="25"/>
        <end position="85"/>
    </location>
</feature>
<keyword evidence="4" id="KW-1185">Reference proteome</keyword>
<organism evidence="3 4">
    <name type="scientific">Hyphococcus aureus</name>
    <dbReference type="NCBI Taxonomy" id="2666033"/>
    <lineage>
        <taxon>Bacteria</taxon>
        <taxon>Pseudomonadati</taxon>
        <taxon>Pseudomonadota</taxon>
        <taxon>Alphaproteobacteria</taxon>
        <taxon>Parvularculales</taxon>
        <taxon>Parvularculaceae</taxon>
        <taxon>Hyphococcus</taxon>
    </lineage>
</organism>
<comment type="caution">
    <text evidence="3">The sequence shown here is derived from an EMBL/GenBank/DDBJ whole genome shotgun (WGS) entry which is preliminary data.</text>
</comment>
<feature type="compositionally biased region" description="Basic and acidic residues" evidence="1">
    <location>
        <begin position="60"/>
        <end position="69"/>
    </location>
</feature>
<protein>
    <submittedName>
        <fullName evidence="3">Uncharacterized protein</fullName>
    </submittedName>
</protein>
<feature type="chain" id="PRO_5046007161" evidence="2">
    <location>
        <begin position="18"/>
        <end position="327"/>
    </location>
</feature>
<dbReference type="RefSeq" id="WP_379881827.1">
    <property type="nucleotide sequence ID" value="NZ_JBHPON010000002.1"/>
</dbReference>
<proteinExistence type="predicted"/>
<evidence type="ECO:0000256" key="1">
    <source>
        <dbReference type="SAM" id="MobiDB-lite"/>
    </source>
</evidence>
<evidence type="ECO:0000313" key="4">
    <source>
        <dbReference type="Proteomes" id="UP001596116"/>
    </source>
</evidence>
<evidence type="ECO:0000256" key="2">
    <source>
        <dbReference type="SAM" id="SignalP"/>
    </source>
</evidence>
<evidence type="ECO:0000313" key="3">
    <source>
        <dbReference type="EMBL" id="MFC6036922.1"/>
    </source>
</evidence>
<accession>A0ABW1L382</accession>